<comment type="caution">
    <text evidence="3">The sequence shown here is derived from an EMBL/GenBank/DDBJ whole genome shotgun (WGS) entry which is preliminary data.</text>
</comment>
<dbReference type="EMBL" id="PGCJ01000112">
    <property type="protein sequence ID" value="PLW47267.1"/>
    <property type="molecule type" value="Genomic_DNA"/>
</dbReference>
<protein>
    <recommendedName>
        <fullName evidence="1">Chalcone isomerase domain-containing protein</fullName>
    </recommendedName>
</protein>
<accession>A0A2N5VB82</accession>
<dbReference type="Proteomes" id="UP000235388">
    <property type="component" value="Unassembled WGS sequence"/>
</dbReference>
<sequence>MTFYHFTRLPLRIRRLTPPPASGRKTYYSTNTTHSIKRLVVDINLKWTAPISLALGVGLWFYIQEQHKRDKHEKPLRITEQLPPTIILNSLDKTHLIKDPYTQLELPAQLEPLSIPLQEPLRLVGLGIRTVSILAIKVYLAGFYADPRALRALRVIPGWNDDLTQEKLLAPALHPLPDQKKKKDDEIRGEELMRNLLAAPTHFAIQIAPVRATDFTHLRDGFCRSLTARMKLASVHGTVSETDLERASQSISTFRSFFPTGVSVPKGRTLTLIRTSRHTLVVEYDGKKLGELDDAIVAREMFLAYFADQDPISTKLKESVAQGFSDLYQPRPAP</sequence>
<feature type="domain" description="Chalcone isomerase" evidence="1">
    <location>
        <begin position="120"/>
        <end position="321"/>
    </location>
</feature>
<keyword evidence="4" id="KW-1185">Reference proteome</keyword>
<evidence type="ECO:0000259" key="1">
    <source>
        <dbReference type="Pfam" id="PF16035"/>
    </source>
</evidence>
<dbReference type="Gene3D" id="3.50.70.10">
    <property type="match status" value="1"/>
</dbReference>
<dbReference type="OrthoDB" id="18193at2759"/>
<dbReference type="Proteomes" id="UP000235392">
    <property type="component" value="Unassembled WGS sequence"/>
</dbReference>
<dbReference type="InterPro" id="IPR036298">
    <property type="entry name" value="Chalcone_isomerase_sf"/>
</dbReference>
<evidence type="ECO:0000313" key="5">
    <source>
        <dbReference type="Proteomes" id="UP000235392"/>
    </source>
</evidence>
<dbReference type="STRING" id="200324.A0A2N5VB82"/>
<dbReference type="InterPro" id="IPR016087">
    <property type="entry name" value="Chalcone_isomerase"/>
</dbReference>
<evidence type="ECO:0000313" key="3">
    <source>
        <dbReference type="EMBL" id="PLW47267.1"/>
    </source>
</evidence>
<gene>
    <name evidence="3" type="ORF">PCANC_12420</name>
    <name evidence="2" type="ORF">PCASD_12085</name>
</gene>
<dbReference type="AlphaFoldDB" id="A0A2N5VB82"/>
<evidence type="ECO:0000313" key="4">
    <source>
        <dbReference type="Proteomes" id="UP000235388"/>
    </source>
</evidence>
<dbReference type="PANTHER" id="PTHR47284:SF3">
    <property type="entry name" value="FATTY-ACID-BINDING PROTEIN 2"/>
    <property type="match status" value="1"/>
</dbReference>
<dbReference type="SUPFAM" id="SSF54626">
    <property type="entry name" value="Chalcone isomerase"/>
    <property type="match status" value="1"/>
</dbReference>
<name>A0A2N5VB82_9BASI</name>
<dbReference type="EMBL" id="PGCI01000163">
    <property type="protein sequence ID" value="PLW36235.1"/>
    <property type="molecule type" value="Genomic_DNA"/>
</dbReference>
<organism evidence="3 4">
    <name type="scientific">Puccinia coronata f. sp. avenae</name>
    <dbReference type="NCBI Taxonomy" id="200324"/>
    <lineage>
        <taxon>Eukaryota</taxon>
        <taxon>Fungi</taxon>
        <taxon>Dikarya</taxon>
        <taxon>Basidiomycota</taxon>
        <taxon>Pucciniomycotina</taxon>
        <taxon>Pucciniomycetes</taxon>
        <taxon>Pucciniales</taxon>
        <taxon>Pucciniaceae</taxon>
        <taxon>Puccinia</taxon>
    </lineage>
</organism>
<reference evidence="4 5" key="1">
    <citation type="submission" date="2017-11" db="EMBL/GenBank/DDBJ databases">
        <title>De novo assembly and phasing of dikaryotic genomes from two isolates of Puccinia coronata f. sp. avenae, the causal agent of oat crown rust.</title>
        <authorList>
            <person name="Miller M.E."/>
            <person name="Zhang Y."/>
            <person name="Omidvar V."/>
            <person name="Sperschneider J."/>
            <person name="Schwessinger B."/>
            <person name="Raley C."/>
            <person name="Palmer J.M."/>
            <person name="Garnica D."/>
            <person name="Upadhyaya N."/>
            <person name="Rathjen J."/>
            <person name="Taylor J.M."/>
            <person name="Park R.F."/>
            <person name="Dodds P.N."/>
            <person name="Hirsch C.D."/>
            <person name="Kianian S.F."/>
            <person name="Figueroa M."/>
        </authorList>
    </citation>
    <scope>NUCLEOTIDE SEQUENCE [LARGE SCALE GENOMIC DNA]</scope>
    <source>
        <strain evidence="3">12NC29</strain>
        <strain evidence="2">12SD80</strain>
    </source>
</reference>
<dbReference type="PANTHER" id="PTHR47284">
    <property type="entry name" value="FATTY-ACID-BINDING PROTEIN 2"/>
    <property type="match status" value="1"/>
</dbReference>
<evidence type="ECO:0000313" key="2">
    <source>
        <dbReference type="EMBL" id="PLW36235.1"/>
    </source>
</evidence>
<dbReference type="InterPro" id="IPR016088">
    <property type="entry name" value="Chalcone_isomerase_3-sand"/>
</dbReference>
<dbReference type="Pfam" id="PF16035">
    <property type="entry name" value="Chalcone_2"/>
    <property type="match status" value="1"/>
</dbReference>
<dbReference type="GO" id="GO:0016872">
    <property type="term" value="F:intramolecular lyase activity"/>
    <property type="evidence" value="ECO:0007669"/>
    <property type="project" value="InterPro"/>
</dbReference>
<proteinExistence type="predicted"/>